<reference evidence="3" key="1">
    <citation type="submission" date="2016-06" db="EMBL/GenBank/DDBJ databases">
        <title>Draft genome sequence of Desulfoplanes formicivorans strain Pf12B.</title>
        <authorList>
            <person name="Watanabe M."/>
            <person name="Kojima H."/>
            <person name="Fukui M."/>
        </authorList>
    </citation>
    <scope>NUCLEOTIDE SEQUENCE [LARGE SCALE GENOMIC DNA]</scope>
    <source>
        <strain evidence="3">Pf12B</strain>
    </source>
</reference>
<name>A0A194ALX2_9BACT</name>
<dbReference type="PANTHER" id="PTHR42983">
    <property type="entry name" value="DINITROGENASE IRON-MOLYBDENUM COFACTOR PROTEIN-RELATED"/>
    <property type="match status" value="1"/>
</dbReference>
<dbReference type="RefSeq" id="WP_069859908.1">
    <property type="nucleotide sequence ID" value="NZ_BDFE01000020.1"/>
</dbReference>
<comment type="caution">
    <text evidence="2">The sequence shown here is derived from an EMBL/GenBank/DDBJ whole genome shotgun (WGS) entry which is preliminary data.</text>
</comment>
<dbReference type="EMBL" id="BDFE01000020">
    <property type="protein sequence ID" value="GAU09654.1"/>
    <property type="molecule type" value="Genomic_DNA"/>
</dbReference>
<dbReference type="InterPro" id="IPR003731">
    <property type="entry name" value="Di-Nase_FeMo-co_biosynth"/>
</dbReference>
<gene>
    <name evidence="2" type="ORF">DPF_2385</name>
</gene>
<dbReference type="CDD" id="cd00851">
    <property type="entry name" value="MTH1175"/>
    <property type="match status" value="1"/>
</dbReference>
<dbReference type="InterPro" id="IPR036105">
    <property type="entry name" value="DiNase_FeMo-co_biosyn_sf"/>
</dbReference>
<dbReference type="AlphaFoldDB" id="A0A194ALX2"/>
<dbReference type="STRING" id="1592317.DPF_2385"/>
<feature type="domain" description="Dinitrogenase iron-molybdenum cofactor biosynthesis" evidence="1">
    <location>
        <begin position="13"/>
        <end position="104"/>
    </location>
</feature>
<accession>A0A194ALX2</accession>
<evidence type="ECO:0000259" key="1">
    <source>
        <dbReference type="Pfam" id="PF02579"/>
    </source>
</evidence>
<protein>
    <submittedName>
        <fullName evidence="2">Dinitrogenase iron-molybdenum cofactor biosynthesis protein</fullName>
    </submittedName>
</protein>
<sequence length="119" mass="12452">MKIAISSQGKTLNSKVDPRFGRAKGFVVYDLETGSTAYASNDQNLNIAQGAGIQTAQNVAKTGAQAVITGNIGPKAFTALKQGDITMYLFTSGTVGEAIEAYKKGDLTPATDANKPGHW</sequence>
<dbReference type="PANTHER" id="PTHR42983:SF1">
    <property type="entry name" value="IRON-MOLYBDENUM PROTEIN"/>
    <property type="match status" value="1"/>
</dbReference>
<dbReference type="Pfam" id="PF02579">
    <property type="entry name" value="Nitro_FeMo-Co"/>
    <property type="match status" value="1"/>
</dbReference>
<keyword evidence="3" id="KW-1185">Reference proteome</keyword>
<dbReference type="InterPro" id="IPR033913">
    <property type="entry name" value="MTH1175_dom"/>
</dbReference>
<dbReference type="SUPFAM" id="SSF53146">
    <property type="entry name" value="Nitrogenase accessory factor-like"/>
    <property type="match status" value="1"/>
</dbReference>
<organism evidence="2 3">
    <name type="scientific">Desulfoplanes formicivorans</name>
    <dbReference type="NCBI Taxonomy" id="1592317"/>
    <lineage>
        <taxon>Bacteria</taxon>
        <taxon>Pseudomonadati</taxon>
        <taxon>Thermodesulfobacteriota</taxon>
        <taxon>Desulfovibrionia</taxon>
        <taxon>Desulfovibrionales</taxon>
        <taxon>Desulfoplanaceae</taxon>
        <taxon>Desulfoplanes</taxon>
    </lineage>
</organism>
<proteinExistence type="predicted"/>
<evidence type="ECO:0000313" key="2">
    <source>
        <dbReference type="EMBL" id="GAU09654.1"/>
    </source>
</evidence>
<dbReference type="Proteomes" id="UP000095200">
    <property type="component" value="Unassembled WGS sequence"/>
</dbReference>
<evidence type="ECO:0000313" key="3">
    <source>
        <dbReference type="Proteomes" id="UP000095200"/>
    </source>
</evidence>
<dbReference type="OrthoDB" id="9807451at2"/>
<dbReference type="Gene3D" id="3.30.420.130">
    <property type="entry name" value="Dinitrogenase iron-molybdenum cofactor biosynthesis domain"/>
    <property type="match status" value="1"/>
</dbReference>